<dbReference type="Proteomes" id="UP001449225">
    <property type="component" value="Unassembled WGS sequence"/>
</dbReference>
<dbReference type="InterPro" id="IPR051534">
    <property type="entry name" value="CBASS_pafABC_assoc_protein"/>
</dbReference>
<evidence type="ECO:0000259" key="1">
    <source>
        <dbReference type="Pfam" id="PF13280"/>
    </source>
</evidence>
<protein>
    <submittedName>
        <fullName evidence="4">WYL domain-containing protein</fullName>
    </submittedName>
</protein>
<dbReference type="Pfam" id="PF13280">
    <property type="entry name" value="WYL"/>
    <property type="match status" value="1"/>
</dbReference>
<gene>
    <name evidence="4" type="ORF">WNY58_02990</name>
</gene>
<dbReference type="Pfam" id="PF26109">
    <property type="entry name" value="WHD_BrxR"/>
    <property type="match status" value="1"/>
</dbReference>
<dbReference type="Pfam" id="PF26107">
    <property type="entry name" value="BrxR_CTD"/>
    <property type="match status" value="1"/>
</dbReference>
<feature type="domain" description="DNA-binding transcriptional repressor CapW C-terminal dimerisation" evidence="2">
    <location>
        <begin position="208"/>
        <end position="271"/>
    </location>
</feature>
<dbReference type="PANTHER" id="PTHR34580:SF3">
    <property type="entry name" value="PROTEIN PAFB"/>
    <property type="match status" value="1"/>
</dbReference>
<feature type="domain" description="DNA-binding transcriptional repressor CapW winged helix-turn-helix" evidence="3">
    <location>
        <begin position="17"/>
        <end position="92"/>
    </location>
</feature>
<dbReference type="InterPro" id="IPR059019">
    <property type="entry name" value="WHD_CapW"/>
</dbReference>
<dbReference type="InterPro" id="IPR016634">
    <property type="entry name" value="CapW-like"/>
</dbReference>
<dbReference type="PANTHER" id="PTHR34580">
    <property type="match status" value="1"/>
</dbReference>
<dbReference type="InterPro" id="IPR059020">
    <property type="entry name" value="CapW_CTD"/>
</dbReference>
<proteinExistence type="predicted"/>
<reference evidence="4 5" key="1">
    <citation type="submission" date="2024-03" db="EMBL/GenBank/DDBJ databases">
        <title>Community enrichment and isolation of bacterial strains for fucoidan degradation.</title>
        <authorList>
            <person name="Sichert A."/>
        </authorList>
    </citation>
    <scope>NUCLEOTIDE SEQUENCE [LARGE SCALE GENOMIC DNA]</scope>
    <source>
        <strain evidence="4 5">AS76</strain>
    </source>
</reference>
<evidence type="ECO:0000313" key="5">
    <source>
        <dbReference type="Proteomes" id="UP001449225"/>
    </source>
</evidence>
<dbReference type="RefSeq" id="WP_342853690.1">
    <property type="nucleotide sequence ID" value="NZ_JBBMRA010000002.1"/>
</dbReference>
<dbReference type="PIRSF" id="PIRSF015558">
    <property type="entry name" value="Txn_reg_DeoR_prd"/>
    <property type="match status" value="1"/>
</dbReference>
<sequence length="283" mass="33215">MDTQEHIETSFQERECFLIIENFALWEGRVNTTYLRNILGVSRQKASDLFALYQHLHPENLHYDASLRGHVPTDEFSPYYASGHIDDYSQLLYRSGHPEYLSIFETGFCYLEAPLRNISPKLVQPIMRAIRDKLRIDIGYTSLSSPEYESRIISPHCLVFDGIRWHVRAHCGKSNEFRDFVLSRFNGEAEFEGPASCAAEQDERWNTWLDLIIQPDPRLTPQKRRLLELDYQMENGQRVIPVRAALVMYLIQRLRLDHYDKTPEAQQIIIEPECLKRVSHYLP</sequence>
<dbReference type="EMBL" id="JBBMRA010000002">
    <property type="protein sequence ID" value="MEM5535350.1"/>
    <property type="molecule type" value="Genomic_DNA"/>
</dbReference>
<feature type="domain" description="WYL" evidence="1">
    <location>
        <begin position="123"/>
        <end position="185"/>
    </location>
</feature>
<name>A0ABU9TNR1_9GAMM</name>
<evidence type="ECO:0000313" key="4">
    <source>
        <dbReference type="EMBL" id="MEM5535350.1"/>
    </source>
</evidence>
<dbReference type="PROSITE" id="PS52050">
    <property type="entry name" value="WYL"/>
    <property type="match status" value="1"/>
</dbReference>
<comment type="caution">
    <text evidence="4">The sequence shown here is derived from an EMBL/GenBank/DDBJ whole genome shotgun (WGS) entry which is preliminary data.</text>
</comment>
<dbReference type="InterPro" id="IPR026881">
    <property type="entry name" value="WYL_dom"/>
</dbReference>
<keyword evidence="5" id="KW-1185">Reference proteome</keyword>
<evidence type="ECO:0000259" key="2">
    <source>
        <dbReference type="Pfam" id="PF26107"/>
    </source>
</evidence>
<organism evidence="4 5">
    <name type="scientific">Neptuniibacter pectenicola</name>
    <dbReference type="NCBI Taxonomy" id="1806669"/>
    <lineage>
        <taxon>Bacteria</taxon>
        <taxon>Pseudomonadati</taxon>
        <taxon>Pseudomonadota</taxon>
        <taxon>Gammaproteobacteria</taxon>
        <taxon>Oceanospirillales</taxon>
        <taxon>Oceanospirillaceae</taxon>
        <taxon>Neptuniibacter</taxon>
    </lineage>
</organism>
<accession>A0ABU9TNR1</accession>
<evidence type="ECO:0000259" key="3">
    <source>
        <dbReference type="Pfam" id="PF26109"/>
    </source>
</evidence>